<keyword evidence="2" id="KW-1185">Reference proteome</keyword>
<reference evidence="1 2" key="1">
    <citation type="submission" date="2021-06" db="EMBL/GenBank/DDBJ databases">
        <title>Whole genome sequences of Flavobacterium sp. KK2020170 and assembly.</title>
        <authorList>
            <person name="Kitahara K."/>
            <person name="Miyoshi S."/>
            <person name="Uesaka K."/>
        </authorList>
    </citation>
    <scope>NUCLEOTIDE SEQUENCE [LARGE SCALE GENOMIC DNA]</scope>
    <source>
        <strain evidence="1 2">KK2020170</strain>
    </source>
</reference>
<organism evidence="1 2">
    <name type="scientific">Flavobacterium okayamense</name>
    <dbReference type="NCBI Taxonomy" id="2830782"/>
    <lineage>
        <taxon>Bacteria</taxon>
        <taxon>Pseudomonadati</taxon>
        <taxon>Bacteroidota</taxon>
        <taxon>Flavobacteriia</taxon>
        <taxon>Flavobacteriales</taxon>
        <taxon>Flavobacteriaceae</taxon>
        <taxon>Flavobacterium</taxon>
    </lineage>
</organism>
<sequence length="128" mass="14803">MSKTKFKYLVSIITLLLCVNFLGFTLGTNYINQPSIATIQNQNGPQKRTFNSAHNILAKIQTDKDETDEDVEEELEEYFNKDLNSFNYFSHFTKSIANKSLISSKFGSKSHPYNSLNTLYIIFRVFRL</sequence>
<name>A0ABM7S7P0_9FLAO</name>
<evidence type="ECO:0000313" key="1">
    <source>
        <dbReference type="EMBL" id="BCY29419.1"/>
    </source>
</evidence>
<accession>A0ABM7S7P0</accession>
<protein>
    <submittedName>
        <fullName evidence="1">Uncharacterized protein</fullName>
    </submittedName>
</protein>
<dbReference type="RefSeq" id="WP_221258499.1">
    <property type="nucleotide sequence ID" value="NZ_AP024749.1"/>
</dbReference>
<gene>
    <name evidence="1" type="ORF">KK2020170_22870</name>
</gene>
<proteinExistence type="predicted"/>
<evidence type="ECO:0000313" key="2">
    <source>
        <dbReference type="Proteomes" id="UP000825258"/>
    </source>
</evidence>
<dbReference type="EMBL" id="AP024749">
    <property type="protein sequence ID" value="BCY29419.1"/>
    <property type="molecule type" value="Genomic_DNA"/>
</dbReference>
<dbReference type="Proteomes" id="UP000825258">
    <property type="component" value="Chromosome"/>
</dbReference>